<organism evidence="4">
    <name type="scientific">uncultured Rubrobacteraceae bacterium</name>
    <dbReference type="NCBI Taxonomy" id="349277"/>
    <lineage>
        <taxon>Bacteria</taxon>
        <taxon>Bacillati</taxon>
        <taxon>Actinomycetota</taxon>
        <taxon>Rubrobacteria</taxon>
        <taxon>Rubrobacterales</taxon>
        <taxon>Rubrobacteraceae</taxon>
        <taxon>environmental samples</taxon>
    </lineage>
</organism>
<protein>
    <recommendedName>
        <fullName evidence="3">N-acetyltransferase domain-containing protein</fullName>
    </recommendedName>
</protein>
<dbReference type="InterPro" id="IPR050680">
    <property type="entry name" value="YpeA/RimI_acetyltransf"/>
</dbReference>
<feature type="domain" description="N-acetyltransferase" evidence="3">
    <location>
        <begin position="6"/>
        <end position="158"/>
    </location>
</feature>
<dbReference type="Pfam" id="PF00583">
    <property type="entry name" value="Acetyltransf_1"/>
    <property type="match status" value="1"/>
</dbReference>
<dbReference type="SUPFAM" id="SSF55729">
    <property type="entry name" value="Acyl-CoA N-acyltransferases (Nat)"/>
    <property type="match status" value="1"/>
</dbReference>
<dbReference type="CDD" id="cd04301">
    <property type="entry name" value="NAT_SF"/>
    <property type="match status" value="1"/>
</dbReference>
<dbReference type="Gene3D" id="3.40.630.30">
    <property type="match status" value="1"/>
</dbReference>
<name>A0A6J4RC43_9ACTN</name>
<gene>
    <name evidence="4" type="ORF">AVDCRST_MAG58-2708</name>
</gene>
<keyword evidence="1" id="KW-0808">Transferase</keyword>
<dbReference type="InterPro" id="IPR016181">
    <property type="entry name" value="Acyl_CoA_acyltransferase"/>
</dbReference>
<keyword evidence="2" id="KW-0012">Acyltransferase</keyword>
<accession>A0A6J4RC43</accession>
<dbReference type="PANTHER" id="PTHR43420:SF47">
    <property type="entry name" value="N-ACETYLTRANSFERASE DOMAIN-CONTAINING PROTEIN"/>
    <property type="match status" value="1"/>
</dbReference>
<dbReference type="InterPro" id="IPR000182">
    <property type="entry name" value="GNAT_dom"/>
</dbReference>
<dbReference type="GO" id="GO:0016747">
    <property type="term" value="F:acyltransferase activity, transferring groups other than amino-acyl groups"/>
    <property type="evidence" value="ECO:0007669"/>
    <property type="project" value="InterPro"/>
</dbReference>
<proteinExistence type="predicted"/>
<dbReference type="AlphaFoldDB" id="A0A6J4RC43"/>
<sequence length="295" mass="32343">MTIDSISGRPVAECTAAQVADALTRSFKGYVVPVNVSAQGYERRFRQENLDPFASRVYSQDTTPVAVLLVTRRGWTSRIAAMAVAPEARGKGFGKQIMKGAIREAIARGDHSVLLEVFEHNTPAVNLYKGLGFDLSRRLVGYHRGPGGIAFDTADTLLDLDPLDFARIAAREGEPGMPWMLAAETLSAMVSPARAYHLDHHAYAVIGDPGAEIMTLTAIVVPRVDRRRGWGTRILQSLYAAFADRTWSIPPIVPEELAPTFFTQCGWELQDMNQVEMVLDLSSIEHPSSEDGMNG</sequence>
<evidence type="ECO:0000256" key="1">
    <source>
        <dbReference type="ARBA" id="ARBA00022679"/>
    </source>
</evidence>
<dbReference type="PANTHER" id="PTHR43420">
    <property type="entry name" value="ACETYLTRANSFERASE"/>
    <property type="match status" value="1"/>
</dbReference>
<evidence type="ECO:0000256" key="2">
    <source>
        <dbReference type="ARBA" id="ARBA00023315"/>
    </source>
</evidence>
<dbReference type="EMBL" id="CADCVF010000054">
    <property type="protein sequence ID" value="CAA9461590.1"/>
    <property type="molecule type" value="Genomic_DNA"/>
</dbReference>
<reference evidence="4" key="1">
    <citation type="submission" date="2020-02" db="EMBL/GenBank/DDBJ databases">
        <authorList>
            <person name="Meier V. D."/>
        </authorList>
    </citation>
    <scope>NUCLEOTIDE SEQUENCE</scope>
    <source>
        <strain evidence="4">AVDCRST_MAG58</strain>
    </source>
</reference>
<evidence type="ECO:0000259" key="3">
    <source>
        <dbReference type="PROSITE" id="PS51186"/>
    </source>
</evidence>
<dbReference type="PROSITE" id="PS51186">
    <property type="entry name" value="GNAT"/>
    <property type="match status" value="1"/>
</dbReference>
<evidence type="ECO:0000313" key="4">
    <source>
        <dbReference type="EMBL" id="CAA9461590.1"/>
    </source>
</evidence>